<organism evidence="2 3">
    <name type="scientific">Kibdelosporangium persicum</name>
    <dbReference type="NCBI Taxonomy" id="2698649"/>
    <lineage>
        <taxon>Bacteria</taxon>
        <taxon>Bacillati</taxon>
        <taxon>Actinomycetota</taxon>
        <taxon>Actinomycetes</taxon>
        <taxon>Pseudonocardiales</taxon>
        <taxon>Pseudonocardiaceae</taxon>
        <taxon>Kibdelosporangium</taxon>
    </lineage>
</organism>
<protein>
    <recommendedName>
        <fullName evidence="4">ESX-1 secretion-associated protein EspA/EspE-like domain-containing protein</fullName>
    </recommendedName>
</protein>
<comment type="caution">
    <text evidence="2">The sequence shown here is derived from an EMBL/GenBank/DDBJ whole genome shotgun (WGS) entry which is preliminary data.</text>
</comment>
<evidence type="ECO:0008006" key="4">
    <source>
        <dbReference type="Google" id="ProtNLM"/>
    </source>
</evidence>
<dbReference type="EMBL" id="JAAATY010000028">
    <property type="protein sequence ID" value="NRN69514.1"/>
    <property type="molecule type" value="Genomic_DNA"/>
</dbReference>
<gene>
    <name evidence="2" type="ORF">GC106_67710</name>
</gene>
<dbReference type="Proteomes" id="UP000763557">
    <property type="component" value="Unassembled WGS sequence"/>
</dbReference>
<proteinExistence type="predicted"/>
<sequence>MACKRAMELVGEIEQLAQPPNILQTDVNRIRPLVRPAVARLAAGEPGAVDDLLIPLANAVYVLTQDETEGFDRARDHLAFWSGDAAENFGDWLAEAESASTLMRTAVADLKNFYDSYKRVVEACHTDLVAILEKAKGALEDVHQQETETLLTVAQVGVTFIAPQATTLELAATVAEAAVELISVGISGGGESRFSVVQSLLDALGKLDDATSERAGKMADGLVNLFAWIGKPPHVREVQPPPPQIITGQRFDPEKFRLPDSMNAPKPANDDPLVMPKQAGGPTSRISSRLAGDPSGARPSAMAN</sequence>
<reference evidence="2 3" key="1">
    <citation type="submission" date="2020-01" db="EMBL/GenBank/DDBJ databases">
        <title>Kibdelosporangium persica a novel Actinomycetes from a hot desert in Iran.</title>
        <authorList>
            <person name="Safaei N."/>
            <person name="Zaburannyi N."/>
            <person name="Mueller R."/>
            <person name="Wink J."/>
        </authorList>
    </citation>
    <scope>NUCLEOTIDE SEQUENCE [LARGE SCALE GENOMIC DNA]</scope>
    <source>
        <strain evidence="2 3">4NS15</strain>
    </source>
</reference>
<evidence type="ECO:0000313" key="2">
    <source>
        <dbReference type="EMBL" id="NRN69514.1"/>
    </source>
</evidence>
<accession>A0ABX2FDR7</accession>
<feature type="region of interest" description="Disordered" evidence="1">
    <location>
        <begin position="255"/>
        <end position="304"/>
    </location>
</feature>
<name>A0ABX2FDR7_9PSEU</name>
<evidence type="ECO:0000313" key="3">
    <source>
        <dbReference type="Proteomes" id="UP000763557"/>
    </source>
</evidence>
<keyword evidence="3" id="KW-1185">Reference proteome</keyword>
<dbReference type="RefSeq" id="WP_173139802.1">
    <property type="nucleotide sequence ID" value="NZ_CBCSGW010000012.1"/>
</dbReference>
<evidence type="ECO:0000256" key="1">
    <source>
        <dbReference type="SAM" id="MobiDB-lite"/>
    </source>
</evidence>